<evidence type="ECO:0000313" key="4">
    <source>
        <dbReference type="EMBL" id="MBN8661130.1"/>
    </source>
</evidence>
<evidence type="ECO:0000256" key="2">
    <source>
        <dbReference type="PROSITE-ProRule" id="PRU00169"/>
    </source>
</evidence>
<dbReference type="PROSITE" id="PS50110">
    <property type="entry name" value="RESPONSE_REGULATORY"/>
    <property type="match status" value="1"/>
</dbReference>
<accession>A0A8J7TMT5</accession>
<evidence type="ECO:0000256" key="1">
    <source>
        <dbReference type="ARBA" id="ARBA00022553"/>
    </source>
</evidence>
<feature type="modified residue" description="4-aspartylphosphate" evidence="2">
    <location>
        <position position="52"/>
    </location>
</feature>
<dbReference type="EMBL" id="JAFLCK010000016">
    <property type="protein sequence ID" value="MBN8661130.1"/>
    <property type="molecule type" value="Genomic_DNA"/>
</dbReference>
<dbReference type="SMART" id="SM00448">
    <property type="entry name" value="REC"/>
    <property type="match status" value="1"/>
</dbReference>
<name>A0A8J7TMT5_9BACT</name>
<organism evidence="4 5">
    <name type="scientific">Candidatus Obscuribacter phosphatis</name>
    <dbReference type="NCBI Taxonomy" id="1906157"/>
    <lineage>
        <taxon>Bacteria</taxon>
        <taxon>Bacillati</taxon>
        <taxon>Candidatus Melainabacteria</taxon>
        <taxon>Candidatus Obscuribacterales</taxon>
        <taxon>Candidatus Obscuribacteraceae</taxon>
        <taxon>Candidatus Obscuribacter</taxon>
    </lineage>
</organism>
<dbReference type="AlphaFoldDB" id="A0A8J7TMT5"/>
<keyword evidence="1 2" id="KW-0597">Phosphoprotein</keyword>
<evidence type="ECO:0000313" key="5">
    <source>
        <dbReference type="Proteomes" id="UP000664277"/>
    </source>
</evidence>
<sequence>MKVLLVDDDSNIRTIASIGLEDEPDWEIVEASSGDEALGLVSGFSPDVILLDMMMPGLDGLGTFELLRQKSNMQATPIIFMTAKVQPEEVERYITLGAAGVIIKPFDPITLASEIQGILKQAV</sequence>
<dbReference type="SUPFAM" id="SSF52172">
    <property type="entry name" value="CheY-like"/>
    <property type="match status" value="1"/>
</dbReference>
<dbReference type="GO" id="GO:0000160">
    <property type="term" value="P:phosphorelay signal transduction system"/>
    <property type="evidence" value="ECO:0007669"/>
    <property type="project" value="InterPro"/>
</dbReference>
<dbReference type="Proteomes" id="UP000664277">
    <property type="component" value="Unassembled WGS sequence"/>
</dbReference>
<gene>
    <name evidence="4" type="ORF">J0M35_12255</name>
</gene>
<feature type="domain" description="Response regulatory" evidence="3">
    <location>
        <begin position="2"/>
        <end position="119"/>
    </location>
</feature>
<protein>
    <submittedName>
        <fullName evidence="4">Response regulator</fullName>
    </submittedName>
</protein>
<dbReference type="InterPro" id="IPR001789">
    <property type="entry name" value="Sig_transdc_resp-reg_receiver"/>
</dbReference>
<reference evidence="4" key="1">
    <citation type="submission" date="2021-02" db="EMBL/GenBank/DDBJ databases">
        <title>Genome-Resolved Metagenomics of a Microbial Community Performing Photosynthetic Biological Nutrient Removal.</title>
        <authorList>
            <person name="Mcdaniel E.A."/>
        </authorList>
    </citation>
    <scope>NUCLEOTIDE SEQUENCE</scope>
    <source>
        <strain evidence="4">UWPOB_OBS1</strain>
    </source>
</reference>
<proteinExistence type="predicted"/>
<dbReference type="InterPro" id="IPR011006">
    <property type="entry name" value="CheY-like_superfamily"/>
</dbReference>
<dbReference type="Gene3D" id="3.40.50.2300">
    <property type="match status" value="1"/>
</dbReference>
<comment type="caution">
    <text evidence="4">The sequence shown here is derived from an EMBL/GenBank/DDBJ whole genome shotgun (WGS) entry which is preliminary data.</text>
</comment>
<dbReference type="PANTHER" id="PTHR44591">
    <property type="entry name" value="STRESS RESPONSE REGULATOR PROTEIN 1"/>
    <property type="match status" value="1"/>
</dbReference>
<dbReference type="Pfam" id="PF00072">
    <property type="entry name" value="Response_reg"/>
    <property type="match status" value="1"/>
</dbReference>
<dbReference type="PANTHER" id="PTHR44591:SF3">
    <property type="entry name" value="RESPONSE REGULATORY DOMAIN-CONTAINING PROTEIN"/>
    <property type="match status" value="1"/>
</dbReference>
<dbReference type="InterPro" id="IPR050595">
    <property type="entry name" value="Bact_response_regulator"/>
</dbReference>
<evidence type="ECO:0000259" key="3">
    <source>
        <dbReference type="PROSITE" id="PS50110"/>
    </source>
</evidence>